<dbReference type="EMBL" id="AWUE01017722">
    <property type="protein sequence ID" value="OMO85360.1"/>
    <property type="molecule type" value="Genomic_DNA"/>
</dbReference>
<feature type="repeat" description="PPR" evidence="3">
    <location>
        <begin position="245"/>
        <end position="279"/>
    </location>
</feature>
<dbReference type="InterPro" id="IPR011990">
    <property type="entry name" value="TPR-like_helical_dom_sf"/>
</dbReference>
<protein>
    <recommendedName>
        <fullName evidence="6">Pentacotripeptide-repeat region of PRORP domain-containing protein</fullName>
    </recommendedName>
</protein>
<dbReference type="Gene3D" id="1.25.40.10">
    <property type="entry name" value="Tetratricopeptide repeat domain"/>
    <property type="match status" value="4"/>
</dbReference>
<organism evidence="4 5">
    <name type="scientific">Corchorus olitorius</name>
    <dbReference type="NCBI Taxonomy" id="93759"/>
    <lineage>
        <taxon>Eukaryota</taxon>
        <taxon>Viridiplantae</taxon>
        <taxon>Streptophyta</taxon>
        <taxon>Embryophyta</taxon>
        <taxon>Tracheophyta</taxon>
        <taxon>Spermatophyta</taxon>
        <taxon>Magnoliopsida</taxon>
        <taxon>eudicotyledons</taxon>
        <taxon>Gunneridae</taxon>
        <taxon>Pentapetalae</taxon>
        <taxon>rosids</taxon>
        <taxon>malvids</taxon>
        <taxon>Malvales</taxon>
        <taxon>Malvaceae</taxon>
        <taxon>Grewioideae</taxon>
        <taxon>Apeibeae</taxon>
        <taxon>Corchorus</taxon>
    </lineage>
</organism>
<dbReference type="Pfam" id="PF13812">
    <property type="entry name" value="PPR_3"/>
    <property type="match status" value="1"/>
</dbReference>
<evidence type="ECO:0000313" key="4">
    <source>
        <dbReference type="EMBL" id="OMO85360.1"/>
    </source>
</evidence>
<feature type="repeat" description="PPR" evidence="3">
    <location>
        <begin position="280"/>
        <end position="320"/>
    </location>
</feature>
<evidence type="ECO:0000256" key="1">
    <source>
        <dbReference type="ARBA" id="ARBA00007626"/>
    </source>
</evidence>
<comment type="caution">
    <text evidence="4">The sequence shown here is derived from an EMBL/GenBank/DDBJ whole genome shotgun (WGS) entry which is preliminary data.</text>
</comment>
<reference evidence="5" key="1">
    <citation type="submission" date="2013-09" db="EMBL/GenBank/DDBJ databases">
        <title>Corchorus olitorius genome sequencing.</title>
        <authorList>
            <person name="Alam M."/>
            <person name="Haque M.S."/>
            <person name="Islam M.S."/>
            <person name="Emdad E.M."/>
            <person name="Islam M.M."/>
            <person name="Ahmed B."/>
            <person name="Halim A."/>
            <person name="Hossen Q.M.M."/>
            <person name="Hossain M.Z."/>
            <person name="Ahmed R."/>
            <person name="Khan M.M."/>
            <person name="Islam R."/>
            <person name="Rashid M.M."/>
            <person name="Khan S.A."/>
            <person name="Rahman M.S."/>
            <person name="Alam M."/>
            <person name="Yahiya A.S."/>
            <person name="Khan M.S."/>
            <person name="Azam M.S."/>
            <person name="Haque T."/>
            <person name="Lashkar M.Z.H."/>
            <person name="Akhand A.I."/>
            <person name="Morshed G."/>
            <person name="Roy S."/>
            <person name="Uddin K.S."/>
            <person name="Rabeya T."/>
            <person name="Hossain A.S."/>
            <person name="Chowdhury A."/>
            <person name="Snigdha A.R."/>
            <person name="Mortoza M.S."/>
            <person name="Matin S.A."/>
            <person name="Hoque S.M.E."/>
            <person name="Islam M.K."/>
            <person name="Roy D.K."/>
            <person name="Haider R."/>
            <person name="Moosa M.M."/>
            <person name="Elias S.M."/>
            <person name="Hasan A.M."/>
            <person name="Jahan S."/>
            <person name="Shafiuddin M."/>
            <person name="Mahmood N."/>
            <person name="Shommy N.S."/>
        </authorList>
    </citation>
    <scope>NUCLEOTIDE SEQUENCE [LARGE SCALE GENOMIC DNA]</scope>
    <source>
        <strain evidence="5">cv. O-4</strain>
    </source>
</reference>
<dbReference type="PANTHER" id="PTHR47933:SF45">
    <property type="entry name" value="PENTACOTRIPEPTIDE-REPEAT REGION OF PRORP DOMAIN-CONTAINING PROTEIN"/>
    <property type="match status" value="1"/>
</dbReference>
<dbReference type="OrthoDB" id="993663at2759"/>
<dbReference type="NCBIfam" id="TIGR00756">
    <property type="entry name" value="PPR"/>
    <property type="match status" value="3"/>
</dbReference>
<evidence type="ECO:0000313" key="5">
    <source>
        <dbReference type="Proteomes" id="UP000187203"/>
    </source>
</evidence>
<name>A0A1R3IS66_9ROSI</name>
<dbReference type="GO" id="GO:0003729">
    <property type="term" value="F:mRNA binding"/>
    <property type="evidence" value="ECO:0007669"/>
    <property type="project" value="TreeGrafter"/>
</dbReference>
<dbReference type="InterPro" id="IPR002885">
    <property type="entry name" value="PPR_rpt"/>
</dbReference>
<sequence length="331" mass="37331">MIIDKCKSRSLKLDEDLGFFNSMISQRPLPSIWAFNHLLGALAKMKHYSVVVSMCKQMMGCEGIHPDICTMNTWMNCYCNLKQADLCFSVLAFILKLGLQPSPRTMSVLLLGLINEGKIDEALKLFWQIVQKGYPCNEFTCNIIICGLCKSGYTRYAVQILKWMNGNQSLKVKLDVVSYSTIIDGFCKEGSVDKSLIMFRDMLDGGIEPNLLTYNTIIHGLCGNGQWNEAKGLLADMINRGISPDVRTFSALIDSLCKEGKTGEAFEILELMTRKGLKPDVFTYTSIIRGFCQSSQWKEGKTKDEASRYIEEMIQKGMIPNSIARKMLKRI</sequence>
<gene>
    <name evidence="4" type="ORF">COLO4_21653</name>
</gene>
<accession>A0A1R3IS66</accession>
<keyword evidence="2" id="KW-0677">Repeat</keyword>
<dbReference type="InterPro" id="IPR051240">
    <property type="entry name" value="Mito_RNA-Proc/Resp"/>
</dbReference>
<evidence type="ECO:0000256" key="2">
    <source>
        <dbReference type="ARBA" id="ARBA00022737"/>
    </source>
</evidence>
<keyword evidence="5" id="KW-1185">Reference proteome</keyword>
<dbReference type="STRING" id="93759.A0A1R3IS66"/>
<proteinExistence type="inferred from homology"/>
<dbReference type="Pfam" id="PF13041">
    <property type="entry name" value="PPR_2"/>
    <property type="match status" value="2"/>
</dbReference>
<dbReference type="PROSITE" id="PS51375">
    <property type="entry name" value="PPR"/>
    <property type="match status" value="5"/>
</dbReference>
<evidence type="ECO:0008006" key="6">
    <source>
        <dbReference type="Google" id="ProtNLM"/>
    </source>
</evidence>
<dbReference type="AlphaFoldDB" id="A0A1R3IS66"/>
<dbReference type="Proteomes" id="UP000187203">
    <property type="component" value="Unassembled WGS sequence"/>
</dbReference>
<dbReference type="Pfam" id="PF12854">
    <property type="entry name" value="PPR_1"/>
    <property type="match status" value="2"/>
</dbReference>
<comment type="similarity">
    <text evidence="1">Belongs to the PPR family. P subfamily.</text>
</comment>
<feature type="repeat" description="PPR" evidence="3">
    <location>
        <begin position="210"/>
        <end position="244"/>
    </location>
</feature>
<feature type="repeat" description="PPR" evidence="3">
    <location>
        <begin position="102"/>
        <end position="136"/>
    </location>
</feature>
<feature type="repeat" description="PPR" evidence="3">
    <location>
        <begin position="175"/>
        <end position="209"/>
    </location>
</feature>
<dbReference type="PANTHER" id="PTHR47933">
    <property type="entry name" value="PENTATRICOPEPTIDE REPEAT-CONTAINING PROTEIN 1, MITOCHONDRIAL"/>
    <property type="match status" value="1"/>
</dbReference>
<evidence type="ECO:0000256" key="3">
    <source>
        <dbReference type="PROSITE-ProRule" id="PRU00708"/>
    </source>
</evidence>